<feature type="domain" description="ARMC9 CTLH-like" evidence="6">
    <location>
        <begin position="47"/>
        <end position="168"/>
    </location>
</feature>
<keyword evidence="5" id="KW-0812">Transmembrane</keyword>
<gene>
    <name evidence="8" type="primary">LOC102809306</name>
</gene>
<dbReference type="Proteomes" id="UP000694865">
    <property type="component" value="Unplaced"/>
</dbReference>
<dbReference type="GeneID" id="102809306"/>
<evidence type="ECO:0000256" key="1">
    <source>
        <dbReference type="ARBA" id="ARBA00004412"/>
    </source>
</evidence>
<reference evidence="8" key="1">
    <citation type="submission" date="2025-08" db="UniProtKB">
        <authorList>
            <consortium name="RefSeq"/>
        </authorList>
    </citation>
    <scope>IDENTIFICATION</scope>
    <source>
        <tissue evidence="8">Testes</tissue>
    </source>
</reference>
<comment type="similarity">
    <text evidence="3">Belongs to the WD repeat WDR91 family.</text>
</comment>
<evidence type="ECO:0000256" key="3">
    <source>
        <dbReference type="ARBA" id="ARBA00006128"/>
    </source>
</evidence>
<dbReference type="Pfam" id="PF23138">
    <property type="entry name" value="CTLH_Armc9"/>
    <property type="match status" value="1"/>
</dbReference>
<evidence type="ECO:0000313" key="7">
    <source>
        <dbReference type="Proteomes" id="UP000694865"/>
    </source>
</evidence>
<proteinExistence type="inferred from homology"/>
<dbReference type="InterPro" id="IPR039724">
    <property type="entry name" value="WDR91"/>
</dbReference>
<sequence length="176" mass="21293">MATATDRMDELVRDYLLFRGFAGTLKSLESDLKSDRDKCFRANKIVEQLYQFISAYDLEALRQYWKHLNRRILTRLEYVHNTIIRKLEVSLMRLYVVHAIQNGKHDKVNEFFEKLAPELQGQSEWKEWFVLPFLRNAEQNPLFEMYFTKMWQDTLIISLQNFFSILFQSMHILWNN</sequence>
<keyword evidence="5" id="KW-0472">Membrane</keyword>
<keyword evidence="4" id="KW-0967">Endosome</keyword>
<evidence type="ECO:0000256" key="2">
    <source>
        <dbReference type="ARBA" id="ARBA00004603"/>
    </source>
</evidence>
<dbReference type="RefSeq" id="XP_006819561.1">
    <property type="nucleotide sequence ID" value="XM_006819498.1"/>
</dbReference>
<evidence type="ECO:0000313" key="8">
    <source>
        <dbReference type="RefSeq" id="XP_006819561.1"/>
    </source>
</evidence>
<evidence type="ECO:0000256" key="4">
    <source>
        <dbReference type="ARBA" id="ARBA00022753"/>
    </source>
</evidence>
<evidence type="ECO:0000256" key="5">
    <source>
        <dbReference type="SAM" id="Phobius"/>
    </source>
</evidence>
<feature type="transmembrane region" description="Helical" evidence="5">
    <location>
        <begin position="155"/>
        <end position="174"/>
    </location>
</feature>
<evidence type="ECO:0000259" key="6">
    <source>
        <dbReference type="Pfam" id="PF23138"/>
    </source>
</evidence>
<organism evidence="7 8">
    <name type="scientific">Saccoglossus kowalevskii</name>
    <name type="common">Acorn worm</name>
    <dbReference type="NCBI Taxonomy" id="10224"/>
    <lineage>
        <taxon>Eukaryota</taxon>
        <taxon>Metazoa</taxon>
        <taxon>Hemichordata</taxon>
        <taxon>Enteropneusta</taxon>
        <taxon>Harrimaniidae</taxon>
        <taxon>Saccoglossus</taxon>
    </lineage>
</organism>
<name>A0ABM0MHS0_SACKO</name>
<comment type="subcellular location">
    <subcellularLocation>
        <location evidence="1">Early endosome</location>
    </subcellularLocation>
    <subcellularLocation>
        <location evidence="2">Late endosome</location>
    </subcellularLocation>
</comment>
<keyword evidence="7" id="KW-1185">Reference proteome</keyword>
<accession>A0ABM0MHS0</accession>
<dbReference type="InterPro" id="IPR056327">
    <property type="entry name" value="ARMC9_CTLH-like_dom"/>
</dbReference>
<dbReference type="PANTHER" id="PTHR13083">
    <property type="entry name" value="WD REPEAT-CONTAINING PROTEIN 91"/>
    <property type="match status" value="1"/>
</dbReference>
<protein>
    <submittedName>
        <fullName evidence="8">WD repeat-containing protein 91-like</fullName>
    </submittedName>
</protein>
<keyword evidence="5" id="KW-1133">Transmembrane helix</keyword>
<dbReference type="PANTHER" id="PTHR13083:SF3">
    <property type="entry name" value="WD REPEAT-CONTAINING PROTEIN 91"/>
    <property type="match status" value="1"/>
</dbReference>